<evidence type="ECO:0000313" key="4">
    <source>
        <dbReference type="Proteomes" id="UP001174136"/>
    </source>
</evidence>
<feature type="compositionally biased region" description="Low complexity" evidence="2">
    <location>
        <begin position="66"/>
        <end position="78"/>
    </location>
</feature>
<gene>
    <name evidence="3" type="ORF">N1851_031501</name>
</gene>
<feature type="coiled-coil region" evidence="1">
    <location>
        <begin position="110"/>
        <end position="137"/>
    </location>
</feature>
<proteinExistence type="predicted"/>
<evidence type="ECO:0000256" key="1">
    <source>
        <dbReference type="SAM" id="Coils"/>
    </source>
</evidence>
<evidence type="ECO:0000313" key="3">
    <source>
        <dbReference type="EMBL" id="KAK0133130.1"/>
    </source>
</evidence>
<sequence>MPLTAAEKQRRYRARRDQDQERREQYILWEKEKYKRDREQGKKKSIEECNEAEKVLRRRRWRADQAKTSAARKATAAAVNSLYTPPESPEQRRVGRKRSKQHQKKITSLLLRLEKELKRERKHKEKFKKRCQRLKKQQISPRSKINRELRSSPIVVRKRLLFHAALTNDLRARYQNATGEKERQLIAKICAGGKIIRKYRLRKFAEAALGFSKKRWRMSGKEPLAFQRKGNARTGETIKTCVREYFERDDVSRLTTGKKQTKTKSKLKKQKRFLLDTMLNAHRKFLAEYPERKLSYSLFCHLRPFWVVNPSLADRETCLCKTHENLTFIVNKLHQHKLVSHCNLEELVKEIVCDSQRKECMYGECETCKFTNFPMKAPYTPETVVSYVQWGMEERQRSEGGESVVFKITVKKVMESTLGDLVEKWNDQLVKFKRHNFNISQQFAFTRALKAGLSDNECKIHIDFSENYACKWSSEIQAAQFGGSHQQAILHTGVLYTAPNATPTCFCTVTSARQKGPAAIWEHLRQVLTYIKQEHPAVKVLHFQSDGPCSQYLQRGNFFLFSTELHKWGFTQGTWNFFEASHGKGAPDGVGGALKRKADGLVSKGHDITDAKSLYRALIRAHSTIKLFYVDEDDIEQAVHAMPQNIPAVPSTMRLHQVVTLERGGLICRDVSCMCVATKRLQCQCPGSQAFSFLLNNQTPIQDNTVDWTSSEVIGKWCVVKYGDDLYPGTVMATDDSYVQVKCMQRSEQILLAYSR</sequence>
<keyword evidence="4" id="KW-1185">Reference proteome</keyword>
<accession>A0AA47NPY3</accession>
<evidence type="ECO:0000256" key="2">
    <source>
        <dbReference type="SAM" id="MobiDB-lite"/>
    </source>
</evidence>
<feature type="compositionally biased region" description="Basic residues" evidence="2">
    <location>
        <begin position="94"/>
        <end position="104"/>
    </location>
</feature>
<name>A0AA47NPY3_MERPO</name>
<protein>
    <submittedName>
        <fullName evidence="3">Uncharacterized protein</fullName>
    </submittedName>
</protein>
<organism evidence="3 4">
    <name type="scientific">Merluccius polli</name>
    <name type="common">Benguela hake</name>
    <name type="synonym">Merluccius cadenati</name>
    <dbReference type="NCBI Taxonomy" id="89951"/>
    <lineage>
        <taxon>Eukaryota</taxon>
        <taxon>Metazoa</taxon>
        <taxon>Chordata</taxon>
        <taxon>Craniata</taxon>
        <taxon>Vertebrata</taxon>
        <taxon>Euteleostomi</taxon>
        <taxon>Actinopterygii</taxon>
        <taxon>Neopterygii</taxon>
        <taxon>Teleostei</taxon>
        <taxon>Neoteleostei</taxon>
        <taxon>Acanthomorphata</taxon>
        <taxon>Zeiogadaria</taxon>
        <taxon>Gadariae</taxon>
        <taxon>Gadiformes</taxon>
        <taxon>Gadoidei</taxon>
        <taxon>Merlucciidae</taxon>
        <taxon>Merluccius</taxon>
    </lineage>
</organism>
<reference evidence="3" key="1">
    <citation type="journal article" date="2023" name="Front. Mar. Sci.">
        <title>A new Merluccius polli reference genome to investigate the effects of global change in West African waters.</title>
        <authorList>
            <person name="Mateo J.L."/>
            <person name="Blanco-Fernandez C."/>
            <person name="Garcia-Vazquez E."/>
            <person name="Machado-Schiaffino G."/>
        </authorList>
    </citation>
    <scope>NUCLEOTIDE SEQUENCE</scope>
    <source>
        <strain evidence="3">C29</strain>
        <tissue evidence="3">Fin</tissue>
    </source>
</reference>
<comment type="caution">
    <text evidence="3">The sequence shown here is derived from an EMBL/GenBank/DDBJ whole genome shotgun (WGS) entry which is preliminary data.</text>
</comment>
<dbReference type="PANTHER" id="PTHR46601:SF2">
    <property type="entry name" value="UBIQUITIN-LIKE PROTEASE FAMILY PROFILE DOMAIN-CONTAINING PROTEIN"/>
    <property type="match status" value="1"/>
</dbReference>
<dbReference type="EMBL" id="JAOPHQ010006015">
    <property type="protein sequence ID" value="KAK0133130.1"/>
    <property type="molecule type" value="Genomic_DNA"/>
</dbReference>
<feature type="region of interest" description="Disordered" evidence="2">
    <location>
        <begin position="62"/>
        <end position="104"/>
    </location>
</feature>
<keyword evidence="1" id="KW-0175">Coiled coil</keyword>
<dbReference type="AlphaFoldDB" id="A0AA47NPY3"/>
<dbReference type="Proteomes" id="UP001174136">
    <property type="component" value="Unassembled WGS sequence"/>
</dbReference>
<feature type="region of interest" description="Disordered" evidence="2">
    <location>
        <begin position="1"/>
        <end position="20"/>
    </location>
</feature>
<dbReference type="PANTHER" id="PTHR46601">
    <property type="entry name" value="ULP_PROTEASE DOMAIN-CONTAINING PROTEIN"/>
    <property type="match status" value="1"/>
</dbReference>